<keyword evidence="3" id="KW-0418">Kinase</keyword>
<evidence type="ECO:0000259" key="5">
    <source>
        <dbReference type="Pfam" id="PF08543"/>
    </source>
</evidence>
<dbReference type="AlphaFoldDB" id="A0A381PZ39"/>
<dbReference type="PANTHER" id="PTHR20858">
    <property type="entry name" value="PHOSPHOMETHYLPYRIMIDINE KINASE"/>
    <property type="match status" value="1"/>
</dbReference>
<dbReference type="GO" id="GO:0005524">
    <property type="term" value="F:ATP binding"/>
    <property type="evidence" value="ECO:0007669"/>
    <property type="project" value="UniProtKB-KW"/>
</dbReference>
<dbReference type="InterPro" id="IPR004399">
    <property type="entry name" value="HMP/HMP-P_kinase_dom"/>
</dbReference>
<keyword evidence="1" id="KW-0808">Transferase</keyword>
<dbReference type="InterPro" id="IPR013749">
    <property type="entry name" value="PM/HMP-P_kinase-1"/>
</dbReference>
<dbReference type="GO" id="GO:0008902">
    <property type="term" value="F:hydroxymethylpyrimidine kinase activity"/>
    <property type="evidence" value="ECO:0007669"/>
    <property type="project" value="TreeGrafter"/>
</dbReference>
<proteinExistence type="predicted"/>
<gene>
    <name evidence="7" type="ORF">METZ01_LOCUS24974</name>
</gene>
<dbReference type="Gene3D" id="3.40.225.10">
    <property type="entry name" value="Class II aldolase/adducin N-terminal domain"/>
    <property type="match status" value="1"/>
</dbReference>
<dbReference type="GO" id="GO:0005829">
    <property type="term" value="C:cytosol"/>
    <property type="evidence" value="ECO:0007669"/>
    <property type="project" value="TreeGrafter"/>
</dbReference>
<dbReference type="InterPro" id="IPR029056">
    <property type="entry name" value="Ribokinase-like"/>
</dbReference>
<dbReference type="EMBL" id="UINC01001144">
    <property type="protein sequence ID" value="SUZ72120.1"/>
    <property type="molecule type" value="Genomic_DNA"/>
</dbReference>
<evidence type="ECO:0000256" key="1">
    <source>
        <dbReference type="ARBA" id="ARBA00022679"/>
    </source>
</evidence>
<dbReference type="SUPFAM" id="SSF53613">
    <property type="entry name" value="Ribokinase-like"/>
    <property type="match status" value="1"/>
</dbReference>
<evidence type="ECO:0000313" key="7">
    <source>
        <dbReference type="EMBL" id="SUZ72120.1"/>
    </source>
</evidence>
<name>A0A381PZ39_9ZZZZ</name>
<accession>A0A381PZ39</accession>
<dbReference type="InterPro" id="IPR019293">
    <property type="entry name" value="ThiN"/>
</dbReference>
<dbReference type="Pfam" id="PF10120">
    <property type="entry name" value="ThiN"/>
    <property type="match status" value="1"/>
</dbReference>
<protein>
    <submittedName>
        <fullName evidence="7">Uncharacterized protein</fullName>
    </submittedName>
</protein>
<dbReference type="SUPFAM" id="SSF53639">
    <property type="entry name" value="AraD/HMP-PK domain-like"/>
    <property type="match status" value="1"/>
</dbReference>
<dbReference type="CDD" id="cd01169">
    <property type="entry name" value="HMPP_kinase"/>
    <property type="match status" value="1"/>
</dbReference>
<dbReference type="Gene3D" id="3.40.1190.20">
    <property type="match status" value="1"/>
</dbReference>
<keyword evidence="4" id="KW-0067">ATP-binding</keyword>
<dbReference type="Pfam" id="PF08543">
    <property type="entry name" value="Phos_pyr_kin"/>
    <property type="match status" value="1"/>
</dbReference>
<feature type="domain" description="Pyridoxamine kinase/Phosphomethylpyrimidine kinase" evidence="5">
    <location>
        <begin position="16"/>
        <end position="255"/>
    </location>
</feature>
<evidence type="ECO:0000259" key="6">
    <source>
        <dbReference type="Pfam" id="PF10120"/>
    </source>
</evidence>
<evidence type="ECO:0000256" key="3">
    <source>
        <dbReference type="ARBA" id="ARBA00022777"/>
    </source>
</evidence>
<evidence type="ECO:0000256" key="4">
    <source>
        <dbReference type="ARBA" id="ARBA00022840"/>
    </source>
</evidence>
<dbReference type="GO" id="GO:0008972">
    <property type="term" value="F:phosphomethylpyrimidine kinase activity"/>
    <property type="evidence" value="ECO:0007669"/>
    <property type="project" value="InterPro"/>
</dbReference>
<evidence type="ECO:0000256" key="2">
    <source>
        <dbReference type="ARBA" id="ARBA00022741"/>
    </source>
</evidence>
<reference evidence="7" key="1">
    <citation type="submission" date="2018-05" db="EMBL/GenBank/DDBJ databases">
        <authorList>
            <person name="Lanie J.A."/>
            <person name="Ng W.-L."/>
            <person name="Kazmierczak K.M."/>
            <person name="Andrzejewski T.M."/>
            <person name="Davidsen T.M."/>
            <person name="Wayne K.J."/>
            <person name="Tettelin H."/>
            <person name="Glass J.I."/>
            <person name="Rusch D."/>
            <person name="Podicherti R."/>
            <person name="Tsui H.-C.T."/>
            <person name="Winkler M.E."/>
        </authorList>
    </citation>
    <scope>NUCLEOTIDE SEQUENCE</scope>
</reference>
<keyword evidence="2" id="KW-0547">Nucleotide-binding</keyword>
<dbReference type="NCBIfam" id="TIGR00097">
    <property type="entry name" value="HMP-P_kinase"/>
    <property type="match status" value="1"/>
</dbReference>
<dbReference type="GO" id="GO:0009228">
    <property type="term" value="P:thiamine biosynthetic process"/>
    <property type="evidence" value="ECO:0007669"/>
    <property type="project" value="InterPro"/>
</dbReference>
<dbReference type="InterPro" id="IPR036409">
    <property type="entry name" value="Aldolase_II/adducin_N_sf"/>
</dbReference>
<dbReference type="FunFam" id="3.40.1190.20:FF:000003">
    <property type="entry name" value="Phosphomethylpyrimidine kinase ThiD"/>
    <property type="match status" value="1"/>
</dbReference>
<organism evidence="7">
    <name type="scientific">marine metagenome</name>
    <dbReference type="NCBI Taxonomy" id="408172"/>
    <lineage>
        <taxon>unclassified sequences</taxon>
        <taxon>metagenomes</taxon>
        <taxon>ecological metagenomes</taxon>
    </lineage>
</organism>
<sequence length="453" mass="49195">MSERTVNAVLTIAGSDSGGGAGIQADLKTFSALGVFGKTIITSITSQNTFGVQSTYDLPTSVIGEQFRAISADKKCQAVKIGMLGNEETVFLVSKMIKKNRLKNIVVDPIVFSSSGKRLLTRGGVKALKELLLPLASLVTPNIREAELLSGLKIKSLADRKRAARIILKTGVRAVLITGGHLKGNPDDLLLDEKGFQVFLSGRLSKLDVHGTGCVFSSAIAAKLALGVSLRLAVQRAKEYISQSILGSISSGNGIPCVEPFAAMYREGEKLKSLCDLENAIEIFKKERIGNLIPEVQTNIGLGLSNAKQHEDVLAIPGRVIKNGEDIFTGARPRFGGSRHVANIVLTVMQHDPEKRAVMNIKYTDSLLQICKKLKFQIASFDRSKEPKKVRVREGSSLEWGTEKAITSYGSVPDIIYDLGGIRKEEMIRVLAKDIDSLVKKVLAIHRLYKKEG</sequence>
<feature type="domain" description="Thiamine-phosphate synthase ThiN" evidence="6">
    <location>
        <begin position="276"/>
        <end position="443"/>
    </location>
</feature>
<dbReference type="PANTHER" id="PTHR20858:SF17">
    <property type="entry name" value="HYDROXYMETHYLPYRIMIDINE_PHOSPHOMETHYLPYRIMIDINE KINASE THI20-RELATED"/>
    <property type="match status" value="1"/>
</dbReference>